<protein>
    <submittedName>
        <fullName evidence="7">Sigma-70 family RNA polymerase sigma factor</fullName>
    </submittedName>
</protein>
<feature type="domain" description="RNA polymerase sigma-70 region 2" evidence="6">
    <location>
        <begin position="34"/>
        <end position="100"/>
    </location>
</feature>
<evidence type="ECO:0000256" key="1">
    <source>
        <dbReference type="ARBA" id="ARBA00010641"/>
    </source>
</evidence>
<comment type="caution">
    <text evidence="7">The sequence shown here is derived from an EMBL/GenBank/DDBJ whole genome shotgun (WGS) entry which is preliminary data.</text>
</comment>
<sequence>MSATRQLHDTRGPERLEGLLQAADAGDLAAWSELVGRYEARLRAVGRSFRLPPEDVADAMQVTWMRLFRHAGSVRTPSALGGWLVAVMRNECRDLLSRARPEVVGADLQELELPDVTVDVEDAALGSVDAGRVLCAVRSLPPSQRRLIHALFLSPFASYEQISVQLQIPVGSIGPTRRRALARLRELLEPAVDEPGTDGHGVEECARAA</sequence>
<name>A0ABX0GX81_9ACTN</name>
<dbReference type="InterPro" id="IPR013324">
    <property type="entry name" value="RNA_pol_sigma_r3/r4-like"/>
</dbReference>
<reference evidence="7 8" key="1">
    <citation type="submission" date="2020-03" db="EMBL/GenBank/DDBJ databases">
        <title>Two novel Motilibacter sp.</title>
        <authorList>
            <person name="Liu S."/>
        </authorList>
    </citation>
    <scope>NUCLEOTIDE SEQUENCE [LARGE SCALE GENOMIC DNA]</scope>
    <source>
        <strain evidence="7 8">E257</strain>
    </source>
</reference>
<evidence type="ECO:0000256" key="4">
    <source>
        <dbReference type="ARBA" id="ARBA00023125"/>
    </source>
</evidence>
<dbReference type="SUPFAM" id="SSF88946">
    <property type="entry name" value="Sigma2 domain of RNA polymerase sigma factors"/>
    <property type="match status" value="1"/>
</dbReference>
<dbReference type="InterPro" id="IPR007627">
    <property type="entry name" value="RNA_pol_sigma70_r2"/>
</dbReference>
<dbReference type="PANTHER" id="PTHR43133:SF8">
    <property type="entry name" value="RNA POLYMERASE SIGMA FACTOR HI_1459-RELATED"/>
    <property type="match status" value="1"/>
</dbReference>
<keyword evidence="4" id="KW-0238">DNA-binding</keyword>
<comment type="similarity">
    <text evidence="1">Belongs to the sigma-70 factor family. ECF subfamily.</text>
</comment>
<evidence type="ECO:0000259" key="6">
    <source>
        <dbReference type="Pfam" id="PF04542"/>
    </source>
</evidence>
<dbReference type="EMBL" id="JAANNP010000038">
    <property type="protein sequence ID" value="NHC15583.1"/>
    <property type="molecule type" value="Genomic_DNA"/>
</dbReference>
<dbReference type="InterPro" id="IPR013325">
    <property type="entry name" value="RNA_pol_sigma_r2"/>
</dbReference>
<dbReference type="InterPro" id="IPR036388">
    <property type="entry name" value="WH-like_DNA-bd_sf"/>
</dbReference>
<dbReference type="Pfam" id="PF04542">
    <property type="entry name" value="Sigma70_r2"/>
    <property type="match status" value="1"/>
</dbReference>
<dbReference type="InterPro" id="IPR014284">
    <property type="entry name" value="RNA_pol_sigma-70_dom"/>
</dbReference>
<keyword evidence="2" id="KW-0805">Transcription regulation</keyword>
<evidence type="ECO:0000313" key="7">
    <source>
        <dbReference type="EMBL" id="NHC15583.1"/>
    </source>
</evidence>
<dbReference type="Gene3D" id="1.10.10.10">
    <property type="entry name" value="Winged helix-like DNA-binding domain superfamily/Winged helix DNA-binding domain"/>
    <property type="match status" value="1"/>
</dbReference>
<dbReference type="NCBIfam" id="TIGR02937">
    <property type="entry name" value="sigma70-ECF"/>
    <property type="match status" value="1"/>
</dbReference>
<keyword evidence="8" id="KW-1185">Reference proteome</keyword>
<gene>
    <name evidence="7" type="ORF">G9H71_17520</name>
</gene>
<dbReference type="PANTHER" id="PTHR43133">
    <property type="entry name" value="RNA POLYMERASE ECF-TYPE SIGMA FACTO"/>
    <property type="match status" value="1"/>
</dbReference>
<evidence type="ECO:0000256" key="3">
    <source>
        <dbReference type="ARBA" id="ARBA00023082"/>
    </source>
</evidence>
<dbReference type="SUPFAM" id="SSF88659">
    <property type="entry name" value="Sigma3 and sigma4 domains of RNA polymerase sigma factors"/>
    <property type="match status" value="1"/>
</dbReference>
<keyword evidence="5" id="KW-0804">Transcription</keyword>
<evidence type="ECO:0000313" key="8">
    <source>
        <dbReference type="Proteomes" id="UP000800981"/>
    </source>
</evidence>
<dbReference type="InterPro" id="IPR039425">
    <property type="entry name" value="RNA_pol_sigma-70-like"/>
</dbReference>
<accession>A0ABX0GX81</accession>
<organism evidence="7 8">
    <name type="scientific">Motilibacter deserti</name>
    <dbReference type="NCBI Taxonomy" id="2714956"/>
    <lineage>
        <taxon>Bacteria</taxon>
        <taxon>Bacillati</taxon>
        <taxon>Actinomycetota</taxon>
        <taxon>Actinomycetes</taxon>
        <taxon>Motilibacterales</taxon>
        <taxon>Motilibacteraceae</taxon>
        <taxon>Motilibacter</taxon>
    </lineage>
</organism>
<dbReference type="RefSeq" id="WP_166284081.1">
    <property type="nucleotide sequence ID" value="NZ_JAANNP010000038.1"/>
</dbReference>
<evidence type="ECO:0000256" key="2">
    <source>
        <dbReference type="ARBA" id="ARBA00023015"/>
    </source>
</evidence>
<keyword evidence="3" id="KW-0731">Sigma factor</keyword>
<dbReference type="Proteomes" id="UP000800981">
    <property type="component" value="Unassembled WGS sequence"/>
</dbReference>
<dbReference type="Gene3D" id="1.10.1740.10">
    <property type="match status" value="1"/>
</dbReference>
<proteinExistence type="inferred from homology"/>
<evidence type="ECO:0000256" key="5">
    <source>
        <dbReference type="ARBA" id="ARBA00023163"/>
    </source>
</evidence>